<feature type="region of interest" description="Disordered" evidence="1">
    <location>
        <begin position="30"/>
        <end position="64"/>
    </location>
</feature>
<dbReference type="EMBL" id="PGOL01005925">
    <property type="protein sequence ID" value="PKI34430.1"/>
    <property type="molecule type" value="Genomic_DNA"/>
</dbReference>
<sequence>MQKQMKVARAVLRSLSYGVSRQLHRPPVTRHFSVFADSGDRDGDKPNSDSSESINDFTRRMFGD</sequence>
<protein>
    <submittedName>
        <fullName evidence="2">Uncharacterized protein</fullName>
    </submittedName>
</protein>
<evidence type="ECO:0000256" key="1">
    <source>
        <dbReference type="SAM" id="MobiDB-lite"/>
    </source>
</evidence>
<dbReference type="AlphaFoldDB" id="A0A2I0HSH2"/>
<feature type="compositionally biased region" description="Basic and acidic residues" evidence="1">
    <location>
        <begin position="38"/>
        <end position="47"/>
    </location>
</feature>
<comment type="caution">
    <text evidence="2">The sequence shown here is derived from an EMBL/GenBank/DDBJ whole genome shotgun (WGS) entry which is preliminary data.</text>
</comment>
<gene>
    <name evidence="2" type="ORF">CRG98_045176</name>
</gene>
<name>A0A2I0HSH2_PUNGR</name>
<reference evidence="2 3" key="1">
    <citation type="submission" date="2017-11" db="EMBL/GenBank/DDBJ databases">
        <title>De-novo sequencing of pomegranate (Punica granatum L.) genome.</title>
        <authorList>
            <person name="Akparov Z."/>
            <person name="Amiraslanov A."/>
            <person name="Hajiyeva S."/>
            <person name="Abbasov M."/>
            <person name="Kaur K."/>
            <person name="Hamwieh A."/>
            <person name="Solovyev V."/>
            <person name="Salamov A."/>
            <person name="Braich B."/>
            <person name="Kosarev P."/>
            <person name="Mahmoud A."/>
            <person name="Hajiyev E."/>
            <person name="Babayeva S."/>
            <person name="Izzatullayeva V."/>
            <person name="Mammadov A."/>
            <person name="Mammadov A."/>
            <person name="Sharifova S."/>
            <person name="Ojaghi J."/>
            <person name="Eynullazada K."/>
            <person name="Bayramov B."/>
            <person name="Abdulazimova A."/>
            <person name="Shahmuradov I."/>
        </authorList>
    </citation>
    <scope>NUCLEOTIDE SEQUENCE [LARGE SCALE GENOMIC DNA]</scope>
    <source>
        <strain evidence="3">cv. AG2017</strain>
        <tissue evidence="2">Leaf</tissue>
    </source>
</reference>
<dbReference type="Proteomes" id="UP000233551">
    <property type="component" value="Unassembled WGS sequence"/>
</dbReference>
<accession>A0A2I0HSH2</accession>
<feature type="non-terminal residue" evidence="2">
    <location>
        <position position="64"/>
    </location>
</feature>
<evidence type="ECO:0000313" key="3">
    <source>
        <dbReference type="Proteomes" id="UP000233551"/>
    </source>
</evidence>
<evidence type="ECO:0000313" key="2">
    <source>
        <dbReference type="EMBL" id="PKI34430.1"/>
    </source>
</evidence>
<keyword evidence="3" id="KW-1185">Reference proteome</keyword>
<organism evidence="2 3">
    <name type="scientific">Punica granatum</name>
    <name type="common">Pomegranate</name>
    <dbReference type="NCBI Taxonomy" id="22663"/>
    <lineage>
        <taxon>Eukaryota</taxon>
        <taxon>Viridiplantae</taxon>
        <taxon>Streptophyta</taxon>
        <taxon>Embryophyta</taxon>
        <taxon>Tracheophyta</taxon>
        <taxon>Spermatophyta</taxon>
        <taxon>Magnoliopsida</taxon>
        <taxon>eudicotyledons</taxon>
        <taxon>Gunneridae</taxon>
        <taxon>Pentapetalae</taxon>
        <taxon>rosids</taxon>
        <taxon>malvids</taxon>
        <taxon>Myrtales</taxon>
        <taxon>Lythraceae</taxon>
        <taxon>Punica</taxon>
    </lineage>
</organism>
<proteinExistence type="predicted"/>